<evidence type="ECO:0000313" key="2">
    <source>
        <dbReference type="Proteomes" id="UP000076574"/>
    </source>
</evidence>
<sequence length="189" mass="20408">MQILRAANYKVMPWKNGLGSTTEIAIFPANAKLDDFDWRVSMAQVTSDGPFSSFPGIDRTLLVIDGAGIDLNVHGSASVRIDRSTIHSFPGDQQTSATLIDGSITDLNVMSRRGIVSQHVRRINVMKRQDFIVSAQAFLFVEHGTATVRSASTVDSLSAHDALLVEQGSAPVAIESDATAHVVIIEFGR</sequence>
<dbReference type="AlphaFoldDB" id="A0A163ZH89"/>
<dbReference type="PANTHER" id="PTHR37943">
    <property type="entry name" value="PROTEIN VES"/>
    <property type="match status" value="1"/>
</dbReference>
<dbReference type="Proteomes" id="UP000076574">
    <property type="component" value="Unassembled WGS sequence"/>
</dbReference>
<keyword evidence="2" id="KW-1185">Reference proteome</keyword>
<dbReference type="Gene3D" id="2.60.120.10">
    <property type="entry name" value="Jelly Rolls"/>
    <property type="match status" value="1"/>
</dbReference>
<proteinExistence type="predicted"/>
<dbReference type="Pfam" id="PF05962">
    <property type="entry name" value="HutD"/>
    <property type="match status" value="1"/>
</dbReference>
<dbReference type="InterPro" id="IPR010282">
    <property type="entry name" value="Uncharacterised_HutD/Ves"/>
</dbReference>
<dbReference type="STRING" id="943830.A4A58_27600"/>
<reference evidence="1 2" key="1">
    <citation type="submission" date="2016-03" db="EMBL/GenBank/DDBJ databases">
        <title>Microsymbionts genomes from the relict species Vavilovia formosa (Stev.) Fed.</title>
        <authorList>
            <person name="Kopat V."/>
            <person name="Chirak E."/>
            <person name="Kimeklis A."/>
            <person name="Andronov E."/>
        </authorList>
    </citation>
    <scope>NUCLEOTIDE SEQUENCE [LARGE SCALE GENOMIC DNA]</scope>
    <source>
        <strain evidence="1 2">Vaf07</strain>
    </source>
</reference>
<dbReference type="PANTHER" id="PTHR37943:SF1">
    <property type="entry name" value="PROTEIN VES"/>
    <property type="match status" value="1"/>
</dbReference>
<dbReference type="OrthoDB" id="9800082at2"/>
<dbReference type="SUPFAM" id="SSF51182">
    <property type="entry name" value="RmlC-like cupins"/>
    <property type="match status" value="1"/>
</dbReference>
<dbReference type="CDD" id="cd20293">
    <property type="entry name" value="cupin_HutD_N"/>
    <property type="match status" value="1"/>
</dbReference>
<protein>
    <recommendedName>
        <fullName evidence="3">HutD family protein</fullName>
    </recommendedName>
</protein>
<organism evidence="1 2">
    <name type="scientific">Tardiphaga robiniae</name>
    <dbReference type="NCBI Taxonomy" id="943830"/>
    <lineage>
        <taxon>Bacteria</taxon>
        <taxon>Pseudomonadati</taxon>
        <taxon>Pseudomonadota</taxon>
        <taxon>Alphaproteobacteria</taxon>
        <taxon>Hyphomicrobiales</taxon>
        <taxon>Nitrobacteraceae</taxon>
        <taxon>Tardiphaga</taxon>
    </lineage>
</organism>
<dbReference type="RefSeq" id="WP_068732683.1">
    <property type="nucleotide sequence ID" value="NZ_LVYV01000011.1"/>
</dbReference>
<dbReference type="InterPro" id="IPR014710">
    <property type="entry name" value="RmlC-like_jellyroll"/>
</dbReference>
<comment type="caution">
    <text evidence="1">The sequence shown here is derived from an EMBL/GenBank/DDBJ whole genome shotgun (WGS) entry which is preliminary data.</text>
</comment>
<dbReference type="InterPro" id="IPR011051">
    <property type="entry name" value="RmlC_Cupin_sf"/>
</dbReference>
<dbReference type="EMBL" id="LVYV01000011">
    <property type="protein sequence ID" value="KZD23479.1"/>
    <property type="molecule type" value="Genomic_DNA"/>
</dbReference>
<evidence type="ECO:0008006" key="3">
    <source>
        <dbReference type="Google" id="ProtNLM"/>
    </source>
</evidence>
<evidence type="ECO:0000313" key="1">
    <source>
        <dbReference type="EMBL" id="KZD23479.1"/>
    </source>
</evidence>
<name>A0A163ZH89_9BRAD</name>
<gene>
    <name evidence="1" type="ORF">A4A58_27600</name>
</gene>
<accession>A0A163ZH89</accession>